<evidence type="ECO:0000259" key="6">
    <source>
        <dbReference type="Pfam" id="PF17953"/>
    </source>
</evidence>
<evidence type="ECO:0000256" key="3">
    <source>
        <dbReference type="ARBA" id="ARBA00022884"/>
    </source>
</evidence>
<dbReference type="EMBL" id="JANILD010000003">
    <property type="protein sequence ID" value="MCQ9303489.1"/>
    <property type="molecule type" value="Genomic_DNA"/>
</dbReference>
<evidence type="ECO:0000256" key="2">
    <source>
        <dbReference type="ARBA" id="ARBA00016109"/>
    </source>
</evidence>
<dbReference type="Pfam" id="PF03787">
    <property type="entry name" value="RAMPs"/>
    <property type="match status" value="1"/>
</dbReference>
<organism evidence="7 8">
    <name type="scientific">Mammaliicoccus sciuri</name>
    <name type="common">Staphylococcus sciuri</name>
    <dbReference type="NCBI Taxonomy" id="1296"/>
    <lineage>
        <taxon>Bacteria</taxon>
        <taxon>Bacillati</taxon>
        <taxon>Bacillota</taxon>
        <taxon>Bacilli</taxon>
        <taxon>Bacillales</taxon>
        <taxon>Staphylococcaceae</taxon>
        <taxon>Mammaliicoccus</taxon>
    </lineage>
</organism>
<dbReference type="InterPro" id="IPR005537">
    <property type="entry name" value="RAMP_III_fam"/>
</dbReference>
<keyword evidence="3" id="KW-0694">RNA-binding</keyword>
<gene>
    <name evidence="7" type="primary">csm4</name>
    <name evidence="7" type="ORF">NQ032_07715</name>
</gene>
<evidence type="ECO:0000313" key="8">
    <source>
        <dbReference type="Proteomes" id="UP001204068"/>
    </source>
</evidence>
<dbReference type="InterPro" id="IPR040932">
    <property type="entry name" value="Csm4_C"/>
</dbReference>
<dbReference type="Pfam" id="PF17953">
    <property type="entry name" value="Csm4_C"/>
    <property type="match status" value="1"/>
</dbReference>
<name>A0AAW5LPC8_MAMSC</name>
<keyword evidence="4" id="KW-0051">Antiviral defense</keyword>
<evidence type="ECO:0000256" key="4">
    <source>
        <dbReference type="ARBA" id="ARBA00023118"/>
    </source>
</evidence>
<dbReference type="AlphaFoldDB" id="A0AAW5LPC8"/>
<feature type="domain" description="Csm4 C-terminal" evidence="6">
    <location>
        <begin position="213"/>
        <end position="302"/>
    </location>
</feature>
<dbReference type="Proteomes" id="UP001204068">
    <property type="component" value="Unassembled WGS sequence"/>
</dbReference>
<comment type="similarity">
    <text evidence="1">Belongs to the CRISPR-associated Csm4 family.</text>
</comment>
<dbReference type="GO" id="GO:0051607">
    <property type="term" value="P:defense response to virus"/>
    <property type="evidence" value="ECO:0007669"/>
    <property type="project" value="UniProtKB-KW"/>
</dbReference>
<comment type="caution">
    <text evidence="7">The sequence shown here is derived from an EMBL/GenBank/DDBJ whole genome shotgun (WGS) entry which is preliminary data.</text>
</comment>
<evidence type="ECO:0000313" key="7">
    <source>
        <dbReference type="EMBL" id="MCQ9303489.1"/>
    </source>
</evidence>
<sequence length="302" mass="34651">MPTKIYKLNFKDAVHFGKKRLSDSEMTIASDTLFSALYIEALQMNMPTDWLLNELLISDTFPFEQEIFYLPKPLIKITSSEEGNHKDFKKLKYIPAYHYNDYIQGRLSAEDAKDLNEIFELGKYSLQTKVSLQAQIDDPNIDSEPYSVGTFRFEDHAGLYFIANGTQQSLSYLEEVLNSLQYSGLGGKRSAGYGRFRYSLTDNKELLSLLDIKGSQYVLLSTAMAKDSEIENVCTEARYILKKRSGFVQSQNYADNIVKKRDFYSFTPGSVFNRTFEGDIYNVGDSGKHPVYRYAKPLWLEV</sequence>
<dbReference type="GO" id="GO:0003723">
    <property type="term" value="F:RNA binding"/>
    <property type="evidence" value="ECO:0007669"/>
    <property type="project" value="UniProtKB-KW"/>
</dbReference>
<dbReference type="RefSeq" id="WP_196968724.1">
    <property type="nucleotide sequence ID" value="NZ_CP064868.1"/>
</dbReference>
<dbReference type="InterPro" id="IPR005510">
    <property type="entry name" value="Csm4"/>
</dbReference>
<accession>A0AAW5LPC8</accession>
<reference evidence="7" key="1">
    <citation type="submission" date="2022-07" db="EMBL/GenBank/DDBJ databases">
        <title>Bacterial species isolated from the porcine tonsil microbiota.</title>
        <authorList>
            <person name="Oliveira I.M.F."/>
        </authorList>
    </citation>
    <scope>NUCLEOTIDE SEQUENCE</scope>
    <source>
        <strain evidence="7">8QC2O2</strain>
    </source>
</reference>
<protein>
    <recommendedName>
        <fullName evidence="2">CRISPR system Cms protein Csm4</fullName>
    </recommendedName>
</protein>
<dbReference type="NCBIfam" id="TIGR01903">
    <property type="entry name" value="cas5_csm4"/>
    <property type="match status" value="1"/>
</dbReference>
<feature type="domain" description="CRISPR type III-associated protein" evidence="5">
    <location>
        <begin position="127"/>
        <end position="197"/>
    </location>
</feature>
<evidence type="ECO:0000256" key="1">
    <source>
        <dbReference type="ARBA" id="ARBA00005772"/>
    </source>
</evidence>
<proteinExistence type="inferred from homology"/>
<evidence type="ECO:0000259" key="5">
    <source>
        <dbReference type="Pfam" id="PF03787"/>
    </source>
</evidence>